<dbReference type="SMART" id="SM00891">
    <property type="entry name" value="ERCC4"/>
    <property type="match status" value="1"/>
</dbReference>
<evidence type="ECO:0000256" key="2">
    <source>
        <dbReference type="ARBA" id="ARBA00004123"/>
    </source>
</evidence>
<dbReference type="InterPro" id="IPR033310">
    <property type="entry name" value="Mms4/EME1/EME2"/>
</dbReference>
<keyword evidence="12" id="KW-0539">Nucleus</keyword>
<keyword evidence="13" id="KW-0469">Meiosis</keyword>
<dbReference type="FunCoup" id="A0A0L0HTU0">
    <property type="interactions" value="14"/>
</dbReference>
<feature type="compositionally biased region" description="Polar residues" evidence="14">
    <location>
        <begin position="376"/>
        <end position="412"/>
    </location>
</feature>
<evidence type="ECO:0000256" key="4">
    <source>
        <dbReference type="ARBA" id="ARBA00022722"/>
    </source>
</evidence>
<evidence type="ECO:0000256" key="8">
    <source>
        <dbReference type="ARBA" id="ARBA00022801"/>
    </source>
</evidence>
<dbReference type="GO" id="GO:0006302">
    <property type="term" value="P:double-strand break repair"/>
    <property type="evidence" value="ECO:0007669"/>
    <property type="project" value="TreeGrafter"/>
</dbReference>
<feature type="compositionally biased region" description="Basic and acidic residues" evidence="14">
    <location>
        <begin position="471"/>
        <end position="494"/>
    </location>
</feature>
<dbReference type="STRING" id="645134.A0A0L0HTU0"/>
<dbReference type="eggNOG" id="ENOG502R8ER">
    <property type="taxonomic scope" value="Eukaryota"/>
</dbReference>
<evidence type="ECO:0000256" key="7">
    <source>
        <dbReference type="ARBA" id="ARBA00022763"/>
    </source>
</evidence>
<comment type="cofactor">
    <cofactor evidence="1">
        <name>Mg(2+)</name>
        <dbReference type="ChEBI" id="CHEBI:18420"/>
    </cofactor>
</comment>
<dbReference type="GO" id="GO:0000712">
    <property type="term" value="P:resolution of meiotic recombination intermediates"/>
    <property type="evidence" value="ECO:0007669"/>
    <property type="project" value="TreeGrafter"/>
</dbReference>
<dbReference type="InterPro" id="IPR006166">
    <property type="entry name" value="ERCC4_domain"/>
</dbReference>
<dbReference type="InterPro" id="IPR047521">
    <property type="entry name" value="XPF_nuclease_EME1_ascomycetes"/>
</dbReference>
<protein>
    <recommendedName>
        <fullName evidence="15">CUE domain-containing protein</fullName>
    </recommendedName>
</protein>
<keyword evidence="4" id="KW-0540">Nuclease</keyword>
<evidence type="ECO:0000256" key="13">
    <source>
        <dbReference type="ARBA" id="ARBA00023254"/>
    </source>
</evidence>
<evidence type="ECO:0000313" key="16">
    <source>
        <dbReference type="EMBL" id="KND04284.1"/>
    </source>
</evidence>
<evidence type="ECO:0000256" key="9">
    <source>
        <dbReference type="ARBA" id="ARBA00022842"/>
    </source>
</evidence>
<feature type="region of interest" description="Disordered" evidence="14">
    <location>
        <begin position="355"/>
        <end position="495"/>
    </location>
</feature>
<gene>
    <name evidence="16" type="ORF">SPPG_00020</name>
</gene>
<dbReference type="Gene3D" id="1.10.8.10">
    <property type="entry name" value="DNA helicase RuvA subunit, C-terminal domain"/>
    <property type="match status" value="1"/>
</dbReference>
<comment type="similarity">
    <text evidence="3">Belongs to the EME1/MMS4 family.</text>
</comment>
<keyword evidence="11" id="KW-0234">DNA repair</keyword>
<sequence length="826" mass="92566">MSLALEPELLDQWAEQVLAFFPHVAKNKILVDLRKTHSLELTVNRIVDGQFLEGTYLDPSYDVILSNELSPPRSKQPEIRQEPGLELGPPIFSRSNTFPIDSHAPPAFSRSSSFSSLGNASRAIELDSPEKTSDFRARVAGRQLPAHTATDLPPGNIDDIETDTHELTDSDCEVIDLSQDTLSTGSALEQLDAGGSVVESIHPQPVIPPSLPDRRIKLDDPDDQTDDIEELIDLSQNSFSSYLETDQLHIDRSDELMSSLRKGRSSARRQIPSAQTRHHLIVSNSTDCSDEKRKTSSIGVKSASHSAAIINGGSQTSQQVIVTILSDTEDELETYRPPFRNLVNTFKQSKPILSAERKASHGQPKKHGSLSSSSSHNGITNFRSNQAENQNQSTVKTSSLPSLRNTEPPTHSKSMEDTHSSESPTVGSQSTSKRKKPSDKNTRCPRTEERNHEDHDKTTDQNEKPNAAPAKRAERQREKEERMKRKKEEGEARKAMRNVNTIRSKSDCVTEMIVEISCDFLSDEENALLLATLREAGAQASLMSLPISRCLRWSRKVTREWNAADECWEPCSEKIESEPFVLVRLTGDHFAEVLARANGCILPYNQTIRTALPDTKVIYLMEGLETYYKRKNRTKAAAKRANDEENDEQDSGRKRKRKPASDSTLPTPLQMEEQLLKLQLEEERNVYVHLSKSPKETIEWIGSFTDQISMIPELRHRSEQAWQLNFGDKIRSGADDANTWVKMLEQIQMCTEARAKAIVQVYPSLQSLYCAYERCTSATEARNLLAKIQVNSGTAANPNLRNIGPQLSKRVYAALMEEDASKVLME</sequence>
<keyword evidence="9" id="KW-0460">Magnesium</keyword>
<dbReference type="InParanoid" id="A0A0L0HTU0"/>
<feature type="domain" description="CUE" evidence="15">
    <location>
        <begin position="9"/>
        <end position="51"/>
    </location>
</feature>
<evidence type="ECO:0000256" key="11">
    <source>
        <dbReference type="ARBA" id="ARBA00023204"/>
    </source>
</evidence>
<dbReference type="Pfam" id="PF21292">
    <property type="entry name" value="EME1-MUS81_C"/>
    <property type="match status" value="1"/>
</dbReference>
<dbReference type="CDD" id="cd14376">
    <property type="entry name" value="CUE_AUP1_AMFR_like"/>
    <property type="match status" value="1"/>
</dbReference>
<dbReference type="OMA" id="CPHVSAD"/>
<dbReference type="GO" id="GO:0043130">
    <property type="term" value="F:ubiquitin binding"/>
    <property type="evidence" value="ECO:0007669"/>
    <property type="project" value="InterPro"/>
</dbReference>
<dbReference type="Pfam" id="PF02732">
    <property type="entry name" value="ERCC4"/>
    <property type="match status" value="1"/>
</dbReference>
<feature type="compositionally biased region" description="Polar residues" evidence="14">
    <location>
        <begin position="421"/>
        <end position="431"/>
    </location>
</feature>
<dbReference type="RefSeq" id="XP_016612323.1">
    <property type="nucleotide sequence ID" value="XM_016748356.1"/>
</dbReference>
<keyword evidence="6" id="KW-0255">Endonuclease</keyword>
<dbReference type="InterPro" id="IPR042530">
    <property type="entry name" value="EME1/EME2_C"/>
</dbReference>
<accession>A0A0L0HTU0</accession>
<feature type="compositionally biased region" description="Basic and acidic residues" evidence="14">
    <location>
        <begin position="438"/>
        <end position="463"/>
    </location>
</feature>
<dbReference type="GO" id="GO:0031573">
    <property type="term" value="P:mitotic intra-S DNA damage checkpoint signaling"/>
    <property type="evidence" value="ECO:0007669"/>
    <property type="project" value="TreeGrafter"/>
</dbReference>
<keyword evidence="17" id="KW-1185">Reference proteome</keyword>
<organism evidence="16 17">
    <name type="scientific">Spizellomyces punctatus (strain DAOM BR117)</name>
    <dbReference type="NCBI Taxonomy" id="645134"/>
    <lineage>
        <taxon>Eukaryota</taxon>
        <taxon>Fungi</taxon>
        <taxon>Fungi incertae sedis</taxon>
        <taxon>Chytridiomycota</taxon>
        <taxon>Chytridiomycota incertae sedis</taxon>
        <taxon>Chytridiomycetes</taxon>
        <taxon>Spizellomycetales</taxon>
        <taxon>Spizellomycetaceae</taxon>
        <taxon>Spizellomyces</taxon>
    </lineage>
</organism>
<evidence type="ECO:0000256" key="10">
    <source>
        <dbReference type="ARBA" id="ARBA00023172"/>
    </source>
</evidence>
<dbReference type="GO" id="GO:0005634">
    <property type="term" value="C:nucleus"/>
    <property type="evidence" value="ECO:0007669"/>
    <property type="project" value="UniProtKB-SubCell"/>
</dbReference>
<dbReference type="EMBL" id="KQ257450">
    <property type="protein sequence ID" value="KND04284.1"/>
    <property type="molecule type" value="Genomic_DNA"/>
</dbReference>
<evidence type="ECO:0000256" key="5">
    <source>
        <dbReference type="ARBA" id="ARBA00022723"/>
    </source>
</evidence>
<evidence type="ECO:0000256" key="6">
    <source>
        <dbReference type="ARBA" id="ARBA00022759"/>
    </source>
</evidence>
<dbReference type="GeneID" id="27683775"/>
<dbReference type="PANTHER" id="PTHR21077:SF5">
    <property type="entry name" value="CROSSOVER JUNCTION ENDONUCLEASE MMS4"/>
    <property type="match status" value="1"/>
</dbReference>
<keyword evidence="7" id="KW-0227">DNA damage</keyword>
<name>A0A0L0HTU0_SPIPD</name>
<dbReference type="AlphaFoldDB" id="A0A0L0HTU0"/>
<dbReference type="GO" id="GO:0003677">
    <property type="term" value="F:DNA binding"/>
    <property type="evidence" value="ECO:0007669"/>
    <property type="project" value="InterPro"/>
</dbReference>
<dbReference type="GO" id="GO:0008821">
    <property type="term" value="F:crossover junction DNA endonuclease activity"/>
    <property type="evidence" value="ECO:0007669"/>
    <property type="project" value="TreeGrafter"/>
</dbReference>
<evidence type="ECO:0000313" key="17">
    <source>
        <dbReference type="Proteomes" id="UP000053201"/>
    </source>
</evidence>
<reference evidence="16 17" key="1">
    <citation type="submission" date="2009-08" db="EMBL/GenBank/DDBJ databases">
        <title>The Genome Sequence of Spizellomyces punctatus strain DAOM BR117.</title>
        <authorList>
            <consortium name="The Broad Institute Genome Sequencing Platform"/>
            <person name="Russ C."/>
            <person name="Cuomo C."/>
            <person name="Shea T."/>
            <person name="Young S.K."/>
            <person name="Zeng Q."/>
            <person name="Koehrsen M."/>
            <person name="Haas B."/>
            <person name="Borodovsky M."/>
            <person name="Guigo R."/>
            <person name="Alvarado L."/>
            <person name="Berlin A."/>
            <person name="Bochicchio J."/>
            <person name="Borenstein D."/>
            <person name="Chapman S."/>
            <person name="Chen Z."/>
            <person name="Engels R."/>
            <person name="Freedman E."/>
            <person name="Gellesch M."/>
            <person name="Goldberg J."/>
            <person name="Griggs A."/>
            <person name="Gujja S."/>
            <person name="Heiman D."/>
            <person name="Hepburn T."/>
            <person name="Howarth C."/>
            <person name="Jen D."/>
            <person name="Larson L."/>
            <person name="Lewis B."/>
            <person name="Mehta T."/>
            <person name="Park D."/>
            <person name="Pearson M."/>
            <person name="Roberts A."/>
            <person name="Saif S."/>
            <person name="Shenoy N."/>
            <person name="Sisk P."/>
            <person name="Stolte C."/>
            <person name="Sykes S."/>
            <person name="Thomson T."/>
            <person name="Walk T."/>
            <person name="White J."/>
            <person name="Yandava C."/>
            <person name="Burger G."/>
            <person name="Gray M.W."/>
            <person name="Holland P.W.H."/>
            <person name="King N."/>
            <person name="Lang F.B.F."/>
            <person name="Roger A.J."/>
            <person name="Ruiz-Trillo I."/>
            <person name="Lander E."/>
            <person name="Nusbaum C."/>
        </authorList>
    </citation>
    <scope>NUCLEOTIDE SEQUENCE [LARGE SCALE GENOMIC DNA]</scope>
    <source>
        <strain evidence="16 17">DAOM BR117</strain>
    </source>
</reference>
<feature type="region of interest" description="Disordered" evidence="14">
    <location>
        <begin position="635"/>
        <end position="668"/>
    </location>
</feature>
<keyword evidence="5" id="KW-0479">Metal-binding</keyword>
<dbReference type="GO" id="GO:0046872">
    <property type="term" value="F:metal ion binding"/>
    <property type="evidence" value="ECO:0007669"/>
    <property type="project" value="UniProtKB-KW"/>
</dbReference>
<evidence type="ECO:0000256" key="3">
    <source>
        <dbReference type="ARBA" id="ARBA00005313"/>
    </source>
</evidence>
<keyword evidence="10" id="KW-0233">DNA recombination</keyword>
<dbReference type="VEuPathDB" id="FungiDB:SPPG_00020"/>
<dbReference type="CDD" id="cd20085">
    <property type="entry name" value="XPF_nuclease_Mms4"/>
    <property type="match status" value="1"/>
</dbReference>
<keyword evidence="8" id="KW-0378">Hydrolase</keyword>
<evidence type="ECO:0000256" key="1">
    <source>
        <dbReference type="ARBA" id="ARBA00001946"/>
    </source>
</evidence>
<proteinExistence type="inferred from homology"/>
<evidence type="ECO:0000256" key="12">
    <source>
        <dbReference type="ARBA" id="ARBA00023242"/>
    </source>
</evidence>
<dbReference type="OrthoDB" id="343092at2759"/>
<dbReference type="InterPro" id="IPR003892">
    <property type="entry name" value="CUE"/>
</dbReference>
<dbReference type="Gene3D" id="3.40.50.10130">
    <property type="match status" value="1"/>
</dbReference>
<comment type="subcellular location">
    <subcellularLocation>
        <location evidence="2">Nucleus</location>
    </subcellularLocation>
</comment>
<dbReference type="GO" id="GO:0048476">
    <property type="term" value="C:Holliday junction resolvase complex"/>
    <property type="evidence" value="ECO:0007669"/>
    <property type="project" value="InterPro"/>
</dbReference>
<dbReference type="GO" id="GO:0031297">
    <property type="term" value="P:replication fork processing"/>
    <property type="evidence" value="ECO:0007669"/>
    <property type="project" value="TreeGrafter"/>
</dbReference>
<dbReference type="PROSITE" id="PS51140">
    <property type="entry name" value="CUE"/>
    <property type="match status" value="1"/>
</dbReference>
<evidence type="ECO:0000259" key="15">
    <source>
        <dbReference type="PROSITE" id="PS51140"/>
    </source>
</evidence>
<evidence type="ECO:0000256" key="14">
    <source>
        <dbReference type="SAM" id="MobiDB-lite"/>
    </source>
</evidence>
<dbReference type="Gene3D" id="1.10.150.670">
    <property type="entry name" value="Crossover junction endonuclease EME1, DNA-binding domain"/>
    <property type="match status" value="1"/>
</dbReference>
<dbReference type="PANTHER" id="PTHR21077">
    <property type="entry name" value="EME1 PROTEIN"/>
    <property type="match status" value="1"/>
</dbReference>
<dbReference type="Proteomes" id="UP000053201">
    <property type="component" value="Unassembled WGS sequence"/>
</dbReference>